<organism evidence="2">
    <name type="scientific">Tanacetum cinerariifolium</name>
    <name type="common">Dalmatian daisy</name>
    <name type="synonym">Chrysanthemum cinerariifolium</name>
    <dbReference type="NCBI Taxonomy" id="118510"/>
    <lineage>
        <taxon>Eukaryota</taxon>
        <taxon>Viridiplantae</taxon>
        <taxon>Streptophyta</taxon>
        <taxon>Embryophyta</taxon>
        <taxon>Tracheophyta</taxon>
        <taxon>Spermatophyta</taxon>
        <taxon>Magnoliopsida</taxon>
        <taxon>eudicotyledons</taxon>
        <taxon>Gunneridae</taxon>
        <taxon>Pentapetalae</taxon>
        <taxon>asterids</taxon>
        <taxon>campanulids</taxon>
        <taxon>Asterales</taxon>
        <taxon>Asteraceae</taxon>
        <taxon>Asteroideae</taxon>
        <taxon>Anthemideae</taxon>
        <taxon>Anthemidinae</taxon>
        <taxon>Tanacetum</taxon>
    </lineage>
</organism>
<protein>
    <submittedName>
        <fullName evidence="2">Uncharacterized protein</fullName>
    </submittedName>
</protein>
<accession>A0A699JIU9</accession>
<dbReference type="AlphaFoldDB" id="A0A699JIU9"/>
<dbReference type="EMBL" id="BKCJ010410020">
    <property type="protein sequence ID" value="GFA35614.1"/>
    <property type="molecule type" value="Genomic_DNA"/>
</dbReference>
<proteinExistence type="predicted"/>
<feature type="region of interest" description="Disordered" evidence="1">
    <location>
        <begin position="1"/>
        <end position="83"/>
    </location>
</feature>
<comment type="caution">
    <text evidence="2">The sequence shown here is derived from an EMBL/GenBank/DDBJ whole genome shotgun (WGS) entry which is preliminary data.</text>
</comment>
<name>A0A699JIU9_TANCI</name>
<feature type="compositionally biased region" description="Basic and acidic residues" evidence="1">
    <location>
        <begin position="1"/>
        <end position="20"/>
    </location>
</feature>
<reference evidence="2" key="1">
    <citation type="journal article" date="2019" name="Sci. Rep.">
        <title>Draft genome of Tanacetum cinerariifolium, the natural source of mosquito coil.</title>
        <authorList>
            <person name="Yamashiro T."/>
            <person name="Shiraishi A."/>
            <person name="Satake H."/>
            <person name="Nakayama K."/>
        </authorList>
    </citation>
    <scope>NUCLEOTIDE SEQUENCE</scope>
</reference>
<evidence type="ECO:0000313" key="2">
    <source>
        <dbReference type="EMBL" id="GFA35614.1"/>
    </source>
</evidence>
<feature type="compositionally biased region" description="Basic and acidic residues" evidence="1">
    <location>
        <begin position="39"/>
        <end position="51"/>
    </location>
</feature>
<evidence type="ECO:0000256" key="1">
    <source>
        <dbReference type="SAM" id="MobiDB-lite"/>
    </source>
</evidence>
<gene>
    <name evidence="2" type="ORF">Tci_607586</name>
</gene>
<sequence>MKLVRWRDAEKPDTDIEKRSSWGRKTAKQPMAVKTTSFPERESSAEREDRNPNGTQWRHPSLFPKGGQSKWLTPESKGTKLKI</sequence>